<organism evidence="2 3">
    <name type="scientific">Zophobas morio</name>
    <dbReference type="NCBI Taxonomy" id="2755281"/>
    <lineage>
        <taxon>Eukaryota</taxon>
        <taxon>Metazoa</taxon>
        <taxon>Ecdysozoa</taxon>
        <taxon>Arthropoda</taxon>
        <taxon>Hexapoda</taxon>
        <taxon>Insecta</taxon>
        <taxon>Pterygota</taxon>
        <taxon>Neoptera</taxon>
        <taxon>Endopterygota</taxon>
        <taxon>Coleoptera</taxon>
        <taxon>Polyphaga</taxon>
        <taxon>Cucujiformia</taxon>
        <taxon>Tenebrionidae</taxon>
        <taxon>Zophobas</taxon>
    </lineage>
</organism>
<dbReference type="Proteomes" id="UP001168821">
    <property type="component" value="Unassembled WGS sequence"/>
</dbReference>
<name>A0AA38MRN3_9CUCU</name>
<reference evidence="2" key="1">
    <citation type="journal article" date="2023" name="G3 (Bethesda)">
        <title>Whole genome assemblies of Zophobas morio and Tenebrio molitor.</title>
        <authorList>
            <person name="Kaur S."/>
            <person name="Stinson S.A."/>
            <person name="diCenzo G.C."/>
        </authorList>
    </citation>
    <scope>NUCLEOTIDE SEQUENCE</scope>
    <source>
        <strain evidence="2">QUZm001</strain>
    </source>
</reference>
<keyword evidence="3" id="KW-1185">Reference proteome</keyword>
<sequence length="111" mass="12237">MRNKSTSKTIVSNRFFVDSLQNLSSCAPHCEPAKAKHQFPSKQCHFGGSKTRVKNSPDKDSPSLAQMMVHFRVPKYAGAVKTRQRTRAHLANAPAGNCDQAQRIKPGAMIT</sequence>
<accession>A0AA38MRN3</accession>
<comment type="caution">
    <text evidence="2">The sequence shown here is derived from an EMBL/GenBank/DDBJ whole genome shotgun (WGS) entry which is preliminary data.</text>
</comment>
<dbReference type="EMBL" id="JALNTZ010000001">
    <property type="protein sequence ID" value="KAJ3665199.1"/>
    <property type="molecule type" value="Genomic_DNA"/>
</dbReference>
<evidence type="ECO:0000313" key="3">
    <source>
        <dbReference type="Proteomes" id="UP001168821"/>
    </source>
</evidence>
<evidence type="ECO:0000313" key="2">
    <source>
        <dbReference type="EMBL" id="KAJ3665199.1"/>
    </source>
</evidence>
<feature type="region of interest" description="Disordered" evidence="1">
    <location>
        <begin position="40"/>
        <end position="62"/>
    </location>
</feature>
<evidence type="ECO:0000256" key="1">
    <source>
        <dbReference type="SAM" id="MobiDB-lite"/>
    </source>
</evidence>
<gene>
    <name evidence="2" type="ORF">Zmor_000706</name>
</gene>
<protein>
    <submittedName>
        <fullName evidence="2">Uncharacterized protein</fullName>
    </submittedName>
</protein>
<proteinExistence type="predicted"/>
<dbReference type="AlphaFoldDB" id="A0AA38MRN3"/>